<dbReference type="Proteomes" id="UP000034140">
    <property type="component" value="Unassembled WGS sequence"/>
</dbReference>
<evidence type="ECO:0000256" key="1">
    <source>
        <dbReference type="SAM" id="Phobius"/>
    </source>
</evidence>
<evidence type="ECO:0000313" key="3">
    <source>
        <dbReference type="Proteomes" id="UP000034140"/>
    </source>
</evidence>
<evidence type="ECO:0000313" key="2">
    <source>
        <dbReference type="EMBL" id="KKP92023.1"/>
    </source>
</evidence>
<dbReference type="EMBL" id="LBRE01000022">
    <property type="protein sequence ID" value="KKP92023.1"/>
    <property type="molecule type" value="Genomic_DNA"/>
</dbReference>
<feature type="transmembrane region" description="Helical" evidence="1">
    <location>
        <begin position="44"/>
        <end position="65"/>
    </location>
</feature>
<sequence>MANKKSKTINTAPKEVKQIIKKEKSMVAKVEVKAPRDSEKVSQIVGAIFIFLGVLLVAFGVYSFIKYSATPQLNETLVSPSVSDIPSVTNNSTVTVSGNANGYDTVYVYVNGEKNQTVKVGNKGEFSVDVVLNEEGNYEITVAGVKGFPKRYLSAQSLAESITVDKQAPVLEEINYSKEVGTETFTVTGTVEEDAQVIVKRGTDYYSATCDAKGYFKIVSIALDQGANVFNMIIKDVAGNETVLDGEIKVTYSPDSSVNGDAVTDDSLPVAAGEFSRMTDYLLGDNLVLVFGILALLSGVATTSVLYVKSKKE</sequence>
<organism evidence="2 3">
    <name type="scientific">candidate division WS6 bacterium GW2011_GWC1_36_11</name>
    <dbReference type="NCBI Taxonomy" id="1619090"/>
    <lineage>
        <taxon>Bacteria</taxon>
        <taxon>Candidatus Dojkabacteria</taxon>
    </lineage>
</organism>
<dbReference type="InterPro" id="IPR013783">
    <property type="entry name" value="Ig-like_fold"/>
</dbReference>
<reference evidence="2 3" key="1">
    <citation type="journal article" date="2015" name="Nature">
        <title>rRNA introns, odd ribosomes, and small enigmatic genomes across a large radiation of phyla.</title>
        <authorList>
            <person name="Brown C.T."/>
            <person name="Hug L.A."/>
            <person name="Thomas B.C."/>
            <person name="Sharon I."/>
            <person name="Castelle C.J."/>
            <person name="Singh A."/>
            <person name="Wilkins M.J."/>
            <person name="Williams K.H."/>
            <person name="Banfield J.F."/>
        </authorList>
    </citation>
    <scope>NUCLEOTIDE SEQUENCE [LARGE SCALE GENOMIC DNA]</scope>
</reference>
<gene>
    <name evidence="2" type="ORF">UR96_C0022G0003</name>
</gene>
<dbReference type="AlphaFoldDB" id="A0A0G0DF18"/>
<accession>A0A0G0DF18</accession>
<keyword evidence="1" id="KW-1133">Transmembrane helix</keyword>
<keyword evidence="1" id="KW-0812">Transmembrane</keyword>
<proteinExistence type="predicted"/>
<name>A0A0G0DF18_9BACT</name>
<dbReference type="Gene3D" id="2.60.40.10">
    <property type="entry name" value="Immunoglobulins"/>
    <property type="match status" value="2"/>
</dbReference>
<protein>
    <recommendedName>
        <fullName evidence="4">Bacterial Ig domain-containing protein</fullName>
    </recommendedName>
</protein>
<comment type="caution">
    <text evidence="2">The sequence shown here is derived from an EMBL/GenBank/DDBJ whole genome shotgun (WGS) entry which is preliminary data.</text>
</comment>
<keyword evidence="1" id="KW-0472">Membrane</keyword>
<feature type="transmembrane region" description="Helical" evidence="1">
    <location>
        <begin position="287"/>
        <end position="308"/>
    </location>
</feature>
<evidence type="ECO:0008006" key="4">
    <source>
        <dbReference type="Google" id="ProtNLM"/>
    </source>
</evidence>